<feature type="transmembrane region" description="Helical" evidence="6">
    <location>
        <begin position="129"/>
        <end position="146"/>
    </location>
</feature>
<feature type="transmembrane region" description="Helical" evidence="6">
    <location>
        <begin position="316"/>
        <end position="336"/>
    </location>
</feature>
<feature type="transmembrane region" description="Helical" evidence="6">
    <location>
        <begin position="158"/>
        <end position="176"/>
    </location>
</feature>
<evidence type="ECO:0000313" key="9">
    <source>
        <dbReference type="Proteomes" id="UP001059617"/>
    </source>
</evidence>
<evidence type="ECO:0000256" key="4">
    <source>
        <dbReference type="ARBA" id="ARBA00023136"/>
    </source>
</evidence>
<dbReference type="PANTHER" id="PTHR37422:SF23">
    <property type="entry name" value="TEICHURONIC ACID BIOSYNTHESIS PROTEIN TUAE"/>
    <property type="match status" value="1"/>
</dbReference>
<feature type="compositionally biased region" description="Polar residues" evidence="5">
    <location>
        <begin position="1"/>
        <end position="12"/>
    </location>
</feature>
<dbReference type="Pfam" id="PF04932">
    <property type="entry name" value="Wzy_C"/>
    <property type="match status" value="1"/>
</dbReference>
<feature type="region of interest" description="Disordered" evidence="5">
    <location>
        <begin position="1"/>
        <end position="24"/>
    </location>
</feature>
<keyword evidence="9" id="KW-1185">Reference proteome</keyword>
<evidence type="ECO:0000256" key="1">
    <source>
        <dbReference type="ARBA" id="ARBA00004141"/>
    </source>
</evidence>
<feature type="transmembrane region" description="Helical" evidence="6">
    <location>
        <begin position="275"/>
        <end position="304"/>
    </location>
</feature>
<evidence type="ECO:0000256" key="2">
    <source>
        <dbReference type="ARBA" id="ARBA00022692"/>
    </source>
</evidence>
<protein>
    <submittedName>
        <fullName evidence="8">O-antigen ligase family protein</fullName>
    </submittedName>
</protein>
<organism evidence="8 9">
    <name type="scientific">Dactylosporangium fulvum</name>
    <dbReference type="NCBI Taxonomy" id="53359"/>
    <lineage>
        <taxon>Bacteria</taxon>
        <taxon>Bacillati</taxon>
        <taxon>Actinomycetota</taxon>
        <taxon>Actinomycetes</taxon>
        <taxon>Micromonosporales</taxon>
        <taxon>Micromonosporaceae</taxon>
        <taxon>Dactylosporangium</taxon>
    </lineage>
</organism>
<evidence type="ECO:0000259" key="7">
    <source>
        <dbReference type="Pfam" id="PF04932"/>
    </source>
</evidence>
<dbReference type="RefSeq" id="WP_259861798.1">
    <property type="nucleotide sequence ID" value="NZ_BAAAST010000021.1"/>
</dbReference>
<evidence type="ECO:0000313" key="8">
    <source>
        <dbReference type="EMBL" id="UWP83983.1"/>
    </source>
</evidence>
<dbReference type="PANTHER" id="PTHR37422">
    <property type="entry name" value="TEICHURONIC ACID BIOSYNTHESIS PROTEIN TUAE"/>
    <property type="match status" value="1"/>
</dbReference>
<dbReference type="InterPro" id="IPR051533">
    <property type="entry name" value="WaaL-like"/>
</dbReference>
<keyword evidence="2 6" id="KW-0812">Transmembrane</keyword>
<reference evidence="8" key="1">
    <citation type="submission" date="2021-04" db="EMBL/GenBank/DDBJ databases">
        <authorList>
            <person name="Hartkoorn R.C."/>
            <person name="Beaudoing E."/>
            <person name="Hot D."/>
        </authorList>
    </citation>
    <scope>NUCLEOTIDE SEQUENCE</scope>
    <source>
        <strain evidence="8">NRRL B-16292</strain>
    </source>
</reference>
<evidence type="ECO:0000256" key="6">
    <source>
        <dbReference type="SAM" id="Phobius"/>
    </source>
</evidence>
<dbReference type="Proteomes" id="UP001059617">
    <property type="component" value="Chromosome"/>
</dbReference>
<evidence type="ECO:0000256" key="5">
    <source>
        <dbReference type="SAM" id="MobiDB-lite"/>
    </source>
</evidence>
<proteinExistence type="predicted"/>
<dbReference type="EMBL" id="CP073720">
    <property type="protein sequence ID" value="UWP83983.1"/>
    <property type="molecule type" value="Genomic_DNA"/>
</dbReference>
<feature type="transmembrane region" description="Helical" evidence="6">
    <location>
        <begin position="188"/>
        <end position="205"/>
    </location>
</feature>
<dbReference type="GO" id="GO:0016874">
    <property type="term" value="F:ligase activity"/>
    <property type="evidence" value="ECO:0007669"/>
    <property type="project" value="UniProtKB-KW"/>
</dbReference>
<gene>
    <name evidence="8" type="ORF">Dfulv_06940</name>
</gene>
<feature type="transmembrane region" description="Helical" evidence="6">
    <location>
        <begin position="92"/>
        <end position="109"/>
    </location>
</feature>
<feature type="domain" description="O-antigen ligase-related" evidence="7">
    <location>
        <begin position="279"/>
        <end position="407"/>
    </location>
</feature>
<keyword evidence="8" id="KW-0436">Ligase</keyword>
<evidence type="ECO:0000256" key="3">
    <source>
        <dbReference type="ARBA" id="ARBA00022989"/>
    </source>
</evidence>
<feature type="transmembrane region" description="Helical" evidence="6">
    <location>
        <begin position="456"/>
        <end position="474"/>
    </location>
</feature>
<keyword evidence="3 6" id="KW-1133">Transmembrane helix</keyword>
<accession>A0ABY5W5K8</accession>
<feature type="transmembrane region" description="Helical" evidence="6">
    <location>
        <begin position="66"/>
        <end position="86"/>
    </location>
</feature>
<comment type="subcellular location">
    <subcellularLocation>
        <location evidence="1">Membrane</location>
        <topology evidence="1">Multi-pass membrane protein</topology>
    </subcellularLocation>
</comment>
<reference evidence="8" key="2">
    <citation type="submission" date="2022-09" db="EMBL/GenBank/DDBJ databases">
        <title>Biosynthetic gene clusters of Dactylosporangioum fulvum.</title>
        <authorList>
            <person name="Caradec T."/>
        </authorList>
    </citation>
    <scope>NUCLEOTIDE SEQUENCE</scope>
    <source>
        <strain evidence="8">NRRL B-16292</strain>
    </source>
</reference>
<dbReference type="InterPro" id="IPR007016">
    <property type="entry name" value="O-antigen_ligase-rel_domated"/>
</dbReference>
<name>A0ABY5W5K8_9ACTN</name>
<keyword evidence="4 6" id="KW-0472">Membrane</keyword>
<sequence>MTSSTMAGQTRGTKAPPTPVASDDLRIFKRKPKKRSAAYRPSPDLLPVLVDAGTYASRRRRSHVDAASLLVFVIVLIQLLPSRLVVPDLTSVGRPGLLVGLLLAVWWLLSKLHPRLAMTGPQPMRWAFVVYALSLLLSYAAGQFRGMPTLEANSADRALLGALAFMGIIFMTADGVPTRERLDDLQRVLIYCTTINSLLGILQFITKKDLTQNIVIPGLTLQGELVGLADRGGGGLIRVAGTTGHYIEFSVVMAFAVPLGIHYARFAARQSERRLFLICTLIMAGSIPLALSRTGILAVGVGLLCMWPAWNWRFRFNVLVVTAGLLGVLSVVRPGLLGTLRSLFSNAKDDPSIKGRTDDYDVVFQYASERPWLGRGTGTFIPELYRYLDNQWLMTLMNNGYIGIAAMVVLHFTGVFLAIIAFRRAENEVDRHLCAAIAAVPLIAALTGLTFDSFSFSTFVVVLALQLGAAGAMWRFTHPARTTRGAAVGALNR</sequence>
<feature type="transmembrane region" description="Helical" evidence="6">
    <location>
        <begin position="400"/>
        <end position="421"/>
    </location>
</feature>